<keyword evidence="2" id="KW-0812">Transmembrane</keyword>
<gene>
    <name evidence="3" type="ORF">Q4494_14530</name>
</gene>
<sequence length="306" mass="33182">MDKELAEELGYEIPDEDASLTDTPPEPAEVQPAAEEIHEDVPAAVQAPEPAIEPELDPVPEPEIVPEPVDVPEPVFEPEPEFEAEQDAISVPEAEPEYEIEDSEDLPPPAQDTAPQSSVALKDSVRDILRAEVEFDHAMRQTEGETIETQPDLGLEEPAQDSAKKSLRERMARLRGLDPADPGLVAGGVAAATGKRRDLLPDIEEINSTLSAASERDDDGTVPDEDTRRERAERSGFRTVFLTLVLIAVFLVALYILSPLIAAKVPALAGVMETYIHMANGFRGWLDQTLSAASARLNALLGQLSS</sequence>
<name>A0AAW7XZT6_9RHOB</name>
<evidence type="ECO:0000256" key="1">
    <source>
        <dbReference type="SAM" id="MobiDB-lite"/>
    </source>
</evidence>
<feature type="region of interest" description="Disordered" evidence="1">
    <location>
        <begin position="1"/>
        <end position="35"/>
    </location>
</feature>
<feature type="compositionally biased region" description="Acidic residues" evidence="1">
    <location>
        <begin position="76"/>
        <end position="86"/>
    </location>
</feature>
<feature type="compositionally biased region" description="Acidic residues" evidence="1">
    <location>
        <begin position="7"/>
        <end position="19"/>
    </location>
</feature>
<dbReference type="Proteomes" id="UP001169823">
    <property type="component" value="Unassembled WGS sequence"/>
</dbReference>
<accession>A0AAW7XZT6</accession>
<feature type="region of interest" description="Disordered" evidence="1">
    <location>
        <begin position="208"/>
        <end position="230"/>
    </location>
</feature>
<reference evidence="3" key="1">
    <citation type="submission" date="2023-07" db="EMBL/GenBank/DDBJ databases">
        <title>Genome content predicts the carbon catabolic preferences of heterotrophic bacteria.</title>
        <authorList>
            <person name="Gralka M."/>
        </authorList>
    </citation>
    <scope>NUCLEOTIDE SEQUENCE</scope>
    <source>
        <strain evidence="3">I2M02</strain>
    </source>
</reference>
<feature type="transmembrane region" description="Helical" evidence="2">
    <location>
        <begin position="237"/>
        <end position="257"/>
    </location>
</feature>
<evidence type="ECO:0000313" key="3">
    <source>
        <dbReference type="EMBL" id="MDO6458304.1"/>
    </source>
</evidence>
<protein>
    <recommendedName>
        <fullName evidence="5">MJ0042 family finger-like domain-containing protein</fullName>
    </recommendedName>
</protein>
<keyword evidence="2" id="KW-1133">Transmembrane helix</keyword>
<dbReference type="EMBL" id="JAUOPJ010000012">
    <property type="protein sequence ID" value="MDO6458304.1"/>
    <property type="molecule type" value="Genomic_DNA"/>
</dbReference>
<evidence type="ECO:0008006" key="5">
    <source>
        <dbReference type="Google" id="ProtNLM"/>
    </source>
</evidence>
<feature type="region of interest" description="Disordered" evidence="1">
    <location>
        <begin position="47"/>
        <end position="123"/>
    </location>
</feature>
<dbReference type="AlphaFoldDB" id="A0AAW7XZT6"/>
<keyword evidence="2" id="KW-0472">Membrane</keyword>
<proteinExistence type="predicted"/>
<feature type="region of interest" description="Disordered" evidence="1">
    <location>
        <begin position="135"/>
        <end position="166"/>
    </location>
</feature>
<evidence type="ECO:0000256" key="2">
    <source>
        <dbReference type="SAM" id="Phobius"/>
    </source>
</evidence>
<comment type="caution">
    <text evidence="3">The sequence shown here is derived from an EMBL/GenBank/DDBJ whole genome shotgun (WGS) entry which is preliminary data.</text>
</comment>
<evidence type="ECO:0000313" key="4">
    <source>
        <dbReference type="Proteomes" id="UP001169823"/>
    </source>
</evidence>
<organism evidence="3 4">
    <name type="scientific">Celeribacter halophilus</name>
    <dbReference type="NCBI Taxonomy" id="576117"/>
    <lineage>
        <taxon>Bacteria</taxon>
        <taxon>Pseudomonadati</taxon>
        <taxon>Pseudomonadota</taxon>
        <taxon>Alphaproteobacteria</taxon>
        <taxon>Rhodobacterales</taxon>
        <taxon>Roseobacteraceae</taxon>
        <taxon>Celeribacter</taxon>
    </lineage>
</organism>
<feature type="compositionally biased region" description="Pro residues" evidence="1">
    <location>
        <begin position="61"/>
        <end position="75"/>
    </location>
</feature>
<feature type="compositionally biased region" description="Acidic residues" evidence="1">
    <location>
        <begin position="94"/>
        <end position="105"/>
    </location>
</feature>